<organism evidence="2 3">
    <name type="scientific">Dyella tabacisoli</name>
    <dbReference type="NCBI Taxonomy" id="2282381"/>
    <lineage>
        <taxon>Bacteria</taxon>
        <taxon>Pseudomonadati</taxon>
        <taxon>Pseudomonadota</taxon>
        <taxon>Gammaproteobacteria</taxon>
        <taxon>Lysobacterales</taxon>
        <taxon>Rhodanobacteraceae</taxon>
        <taxon>Dyella</taxon>
    </lineage>
</organism>
<protein>
    <submittedName>
        <fullName evidence="2">Uncharacterized protein</fullName>
    </submittedName>
</protein>
<dbReference type="Proteomes" id="UP000253782">
    <property type="component" value="Unassembled WGS sequence"/>
</dbReference>
<name>A0A369US45_9GAMM</name>
<dbReference type="AlphaFoldDB" id="A0A369US45"/>
<feature type="transmembrane region" description="Helical" evidence="1">
    <location>
        <begin position="12"/>
        <end position="35"/>
    </location>
</feature>
<dbReference type="EMBL" id="QQAH01000005">
    <property type="protein sequence ID" value="RDD82450.1"/>
    <property type="molecule type" value="Genomic_DNA"/>
</dbReference>
<gene>
    <name evidence="2" type="ORF">DVJ77_05750</name>
</gene>
<sequence length="122" mass="13646">MYDVSELKILLVMLLNNSPMLLTAIVGAIMAMVLWQRAPRAAMLLLIACLIELMISLANTWVYGWYVPRTTHDESYTAVRGFITVWGVLSGLLRVFGFALLIWAVFTGRPRPNAGMRPPPLP</sequence>
<feature type="transmembrane region" description="Helical" evidence="1">
    <location>
        <begin position="83"/>
        <end position="106"/>
    </location>
</feature>
<evidence type="ECO:0000256" key="1">
    <source>
        <dbReference type="SAM" id="Phobius"/>
    </source>
</evidence>
<feature type="transmembrane region" description="Helical" evidence="1">
    <location>
        <begin position="42"/>
        <end position="63"/>
    </location>
</feature>
<evidence type="ECO:0000313" key="3">
    <source>
        <dbReference type="Proteomes" id="UP000253782"/>
    </source>
</evidence>
<dbReference type="OrthoDB" id="5957131at2"/>
<keyword evidence="1" id="KW-0472">Membrane</keyword>
<keyword evidence="3" id="KW-1185">Reference proteome</keyword>
<proteinExistence type="predicted"/>
<dbReference type="RefSeq" id="WP_114844513.1">
    <property type="nucleotide sequence ID" value="NZ_JBHSPE010000001.1"/>
</dbReference>
<reference evidence="2 3" key="1">
    <citation type="submission" date="2018-07" db="EMBL/GenBank/DDBJ databases">
        <title>Dyella tabacisoli L4-6T, whole genome shotgun sequence.</title>
        <authorList>
            <person name="Zhou X.-K."/>
            <person name="Li W.-J."/>
            <person name="Duan Y.-Q."/>
        </authorList>
    </citation>
    <scope>NUCLEOTIDE SEQUENCE [LARGE SCALE GENOMIC DNA]</scope>
    <source>
        <strain evidence="2 3">L4-6</strain>
    </source>
</reference>
<keyword evidence="1" id="KW-1133">Transmembrane helix</keyword>
<evidence type="ECO:0000313" key="2">
    <source>
        <dbReference type="EMBL" id="RDD82450.1"/>
    </source>
</evidence>
<comment type="caution">
    <text evidence="2">The sequence shown here is derived from an EMBL/GenBank/DDBJ whole genome shotgun (WGS) entry which is preliminary data.</text>
</comment>
<accession>A0A369US45</accession>
<keyword evidence="1" id="KW-0812">Transmembrane</keyword>